<dbReference type="AlphaFoldDB" id="A0AA36BD35"/>
<evidence type="ECO:0000313" key="1">
    <source>
        <dbReference type="EMBL" id="CAI9732235.1"/>
    </source>
</evidence>
<organism evidence="1 2">
    <name type="scientific">Octopus vulgaris</name>
    <name type="common">Common octopus</name>
    <dbReference type="NCBI Taxonomy" id="6645"/>
    <lineage>
        <taxon>Eukaryota</taxon>
        <taxon>Metazoa</taxon>
        <taxon>Spiralia</taxon>
        <taxon>Lophotrochozoa</taxon>
        <taxon>Mollusca</taxon>
        <taxon>Cephalopoda</taxon>
        <taxon>Coleoidea</taxon>
        <taxon>Octopodiformes</taxon>
        <taxon>Octopoda</taxon>
        <taxon>Incirrata</taxon>
        <taxon>Octopodidae</taxon>
        <taxon>Octopus</taxon>
    </lineage>
</organism>
<protein>
    <submittedName>
        <fullName evidence="1">Uncharacterized protein</fullName>
    </submittedName>
</protein>
<keyword evidence="2" id="KW-1185">Reference proteome</keyword>
<dbReference type="EMBL" id="OX597826">
    <property type="protein sequence ID" value="CAI9732235.1"/>
    <property type="molecule type" value="Genomic_DNA"/>
</dbReference>
<gene>
    <name evidence="1" type="ORF">OCTVUL_1B000982</name>
</gene>
<evidence type="ECO:0000313" key="2">
    <source>
        <dbReference type="Proteomes" id="UP001162480"/>
    </source>
</evidence>
<name>A0AA36BD35_OCTVU</name>
<dbReference type="Proteomes" id="UP001162480">
    <property type="component" value="Chromosome 13"/>
</dbReference>
<reference evidence="1" key="1">
    <citation type="submission" date="2023-08" db="EMBL/GenBank/DDBJ databases">
        <authorList>
            <person name="Alioto T."/>
            <person name="Alioto T."/>
            <person name="Gomez Garrido J."/>
        </authorList>
    </citation>
    <scope>NUCLEOTIDE SEQUENCE</scope>
</reference>
<sequence>MVLCYGVIEKKKANEVCKEILIEISHLHERMIEGNIVSDSEYYEEVVIVPRTKLGHSDSTRSFTLMQIQLLFRAAFVMTINKSHSIVEAQIGL</sequence>
<accession>A0AA36BD35</accession>
<proteinExistence type="predicted"/>